<dbReference type="InterPro" id="IPR005024">
    <property type="entry name" value="Snf7_fam"/>
</dbReference>
<dbReference type="GO" id="GO:0000815">
    <property type="term" value="C:ESCRT III complex"/>
    <property type="evidence" value="ECO:0007669"/>
    <property type="project" value="TreeGrafter"/>
</dbReference>
<reference evidence="2 3" key="2">
    <citation type="submission" date="2015-05" db="EMBL/GenBank/DDBJ databases">
        <authorList>
            <person name="Morales-Cruz A."/>
            <person name="Amrine K.C."/>
            <person name="Cantu D."/>
        </authorList>
    </citation>
    <scope>NUCLEOTIDE SEQUENCE [LARGE SCALE GENOMIC DNA]</scope>
    <source>
        <strain evidence="2">UCRPC4</strain>
    </source>
</reference>
<dbReference type="GO" id="GO:0032511">
    <property type="term" value="P:late endosome to vacuole transport via multivesicular body sorting pathway"/>
    <property type="evidence" value="ECO:0007669"/>
    <property type="project" value="TreeGrafter"/>
</dbReference>
<accession>A0A0G2GWR1</accession>
<dbReference type="GO" id="GO:0009898">
    <property type="term" value="C:cytoplasmic side of plasma membrane"/>
    <property type="evidence" value="ECO:0007669"/>
    <property type="project" value="TreeGrafter"/>
</dbReference>
<dbReference type="GO" id="GO:0005771">
    <property type="term" value="C:multivesicular body"/>
    <property type="evidence" value="ECO:0007669"/>
    <property type="project" value="TreeGrafter"/>
</dbReference>
<reference evidence="2 3" key="1">
    <citation type="submission" date="2015-05" db="EMBL/GenBank/DDBJ databases">
        <title>Distinctive expansion of gene families associated with plant cell wall degradation and secondary metabolism in the genomes of grapevine trunk pathogens.</title>
        <authorList>
            <person name="Lawrence D.P."/>
            <person name="Travadon R."/>
            <person name="Rolshausen P.E."/>
            <person name="Baumgartner K."/>
        </authorList>
    </citation>
    <scope>NUCLEOTIDE SEQUENCE [LARGE SCALE GENOMIC DNA]</scope>
    <source>
        <strain evidence="2">UCRPC4</strain>
    </source>
</reference>
<dbReference type="Pfam" id="PF03357">
    <property type="entry name" value="Snf7"/>
    <property type="match status" value="1"/>
</dbReference>
<evidence type="ECO:0000313" key="3">
    <source>
        <dbReference type="Proteomes" id="UP000053317"/>
    </source>
</evidence>
<dbReference type="PANTHER" id="PTHR22761">
    <property type="entry name" value="CHARGED MULTIVESICULAR BODY PROTEIN"/>
    <property type="match status" value="1"/>
</dbReference>
<evidence type="ECO:0000313" key="2">
    <source>
        <dbReference type="EMBL" id="KKY21125.1"/>
    </source>
</evidence>
<gene>
    <name evidence="2" type="ORF">UCRPC4_g03821</name>
</gene>
<organism evidence="2 3">
    <name type="scientific">Phaeomoniella chlamydospora</name>
    <name type="common">Phaeoacremonium chlamydosporum</name>
    <dbReference type="NCBI Taxonomy" id="158046"/>
    <lineage>
        <taxon>Eukaryota</taxon>
        <taxon>Fungi</taxon>
        <taxon>Dikarya</taxon>
        <taxon>Ascomycota</taxon>
        <taxon>Pezizomycotina</taxon>
        <taxon>Eurotiomycetes</taxon>
        <taxon>Chaetothyriomycetidae</taxon>
        <taxon>Phaeomoniellales</taxon>
        <taxon>Phaeomoniellaceae</taxon>
        <taxon>Phaeomoniella</taxon>
    </lineage>
</organism>
<dbReference type="PANTHER" id="PTHR22761:SF18">
    <property type="entry name" value="SORTING PROTEIN SNF7 FAMILY PROTEIN, PUTATIVE (AFU_ORTHOLOGUE AFUA_2G16692)-RELATED"/>
    <property type="match status" value="1"/>
</dbReference>
<dbReference type="Gene3D" id="6.10.140.1230">
    <property type="match status" value="1"/>
</dbReference>
<proteinExistence type="predicted"/>
<dbReference type="AlphaFoldDB" id="A0A0G2GWR1"/>
<sequence>MSALLNWILEHENNFRKARLPSLYSDFSVQKVTNPDGFAANVAAWQTALSHALKAGAIESTNGSNDVLVLQTNENLIRELENPQFGRPLGLSLVLDDAVQKGIMIPIQDFKNSQTSIYSTRWIPSPWQVFNWGLRQIGFGHAYSGQKLQVGSLVIIANVEDIAAKVLSEMQKRSSGLTDRVMAVESFKEDLTKILGLRSVSTTDLSVLLKYLQRDKAAISYDDKVNPSFQGIIMSDIDEPLQTIKFKAPSSTKPEPLTTQDATIASLKLLISNLSIQCAALSDKVTSLSSTARQAVKNGNRVSAQQALRSRKLAESTFSQRSATLHQLEEVYSNIEQAVDQVEVISVMEASASTLKGLNKQIGGVERVEDIIEDLRVEMGKVDEIGHVINEPLTDQAVIDEDELDNELEAMEKEQKDQERNQEEAREAEAMKERLEEAGRVPTDMEKFTRISTESAEQDMDKAANRLSGMSLDEEKESKPEGPDDRIAENTT</sequence>
<keyword evidence="3" id="KW-1185">Reference proteome</keyword>
<dbReference type="EMBL" id="LCWF01000087">
    <property type="protein sequence ID" value="KKY21125.1"/>
    <property type="molecule type" value="Genomic_DNA"/>
</dbReference>
<dbReference type="Proteomes" id="UP000053317">
    <property type="component" value="Unassembled WGS sequence"/>
</dbReference>
<evidence type="ECO:0000256" key="1">
    <source>
        <dbReference type="SAM" id="MobiDB-lite"/>
    </source>
</evidence>
<feature type="compositionally biased region" description="Basic and acidic residues" evidence="1">
    <location>
        <begin position="412"/>
        <end position="449"/>
    </location>
</feature>
<feature type="compositionally biased region" description="Basic and acidic residues" evidence="1">
    <location>
        <begin position="476"/>
        <end position="492"/>
    </location>
</feature>
<dbReference type="GO" id="GO:0006900">
    <property type="term" value="P:vesicle budding from membrane"/>
    <property type="evidence" value="ECO:0007669"/>
    <property type="project" value="TreeGrafter"/>
</dbReference>
<dbReference type="OrthoDB" id="10250120at2759"/>
<comment type="caution">
    <text evidence="2">The sequence shown here is derived from an EMBL/GenBank/DDBJ whole genome shotgun (WGS) entry which is preliminary data.</text>
</comment>
<protein>
    <submittedName>
        <fullName evidence="2">Putative snf7 family protein</fullName>
    </submittedName>
</protein>
<feature type="region of interest" description="Disordered" evidence="1">
    <location>
        <begin position="412"/>
        <end position="492"/>
    </location>
</feature>
<name>A0A0G2GWR1_PHACM</name>